<name>C1GTF4_PARBA</name>
<dbReference type="eggNOG" id="ENOG502RXQC">
    <property type="taxonomic scope" value="Eukaryota"/>
</dbReference>
<proteinExistence type="predicted"/>
<sequence length="370" mass="41766">MSLLQKFQDSMESVYGKFSDVSDITQWTPPPNSGGHRGRYLWKDAFGVLNFLTLFKETSLTADNKAAANNYLLFAQRLIATVHDVLGSTRDGNSRLPDATDEEPLRGGLRIGKEEETGPNGDGQYFHYLTMWMFALNRMSIATGDPSYNRQAVSLAKAIHPHFFLNRASERPHMVWKVSMDLSRPLVASEGNLDPIDGYVVFRLLQASALKYGDGAILEEEIGDYKRVMTRKGDYFVTRDPLDLGMTLWTAHWFAEREKWARDLSNRCVAQLRGLFDENHFLESNLQLRLAFREFGSCLGIGCLTSAKSSDVATQLNARSNEIITQWQNYISSSLTPDDLKPITRVMYSTALIPGAFKSRYLGDEPIDHI</sequence>
<evidence type="ECO:0000313" key="2">
    <source>
        <dbReference type="Proteomes" id="UP000002059"/>
    </source>
</evidence>
<dbReference type="KEGG" id="pbl:PAAG_01799"/>
<dbReference type="HOGENOM" id="CLU_039096_0_0_1"/>
<gene>
    <name evidence="1" type="ORF">PAAG_01799</name>
</gene>
<evidence type="ECO:0000313" key="1">
    <source>
        <dbReference type="EMBL" id="EEH39610.1"/>
    </source>
</evidence>
<accession>C1GTF4</accession>
<dbReference type="OrthoDB" id="302966at2759"/>
<organism evidence="1 2">
    <name type="scientific">Paracoccidioides lutzii (strain ATCC MYA-826 / Pb01)</name>
    <name type="common">Paracoccidioides brasiliensis</name>
    <dbReference type="NCBI Taxonomy" id="502779"/>
    <lineage>
        <taxon>Eukaryota</taxon>
        <taxon>Fungi</taxon>
        <taxon>Dikarya</taxon>
        <taxon>Ascomycota</taxon>
        <taxon>Pezizomycotina</taxon>
        <taxon>Eurotiomycetes</taxon>
        <taxon>Eurotiomycetidae</taxon>
        <taxon>Onygenales</taxon>
        <taxon>Ajellomycetaceae</taxon>
        <taxon>Paracoccidioides</taxon>
    </lineage>
</organism>
<dbReference type="RefSeq" id="XP_002795911.1">
    <property type="nucleotide sequence ID" value="XM_002795865.1"/>
</dbReference>
<dbReference type="STRING" id="502779.C1GTF4"/>
<keyword evidence="2" id="KW-1185">Reference proteome</keyword>
<dbReference type="OMA" id="AFGVVNF"/>
<dbReference type="GeneID" id="9099473"/>
<dbReference type="VEuPathDB" id="FungiDB:PAAG_01799"/>
<protein>
    <submittedName>
        <fullName evidence="1">Uncharacterized protein</fullName>
    </submittedName>
</protein>
<dbReference type="EMBL" id="KN293995">
    <property type="protein sequence ID" value="EEH39610.1"/>
    <property type="molecule type" value="Genomic_DNA"/>
</dbReference>
<dbReference type="Proteomes" id="UP000002059">
    <property type="component" value="Partially assembled WGS sequence"/>
</dbReference>
<reference evidence="1 2" key="1">
    <citation type="journal article" date="2011" name="PLoS Genet.">
        <title>Comparative genomic analysis of human fungal pathogens causing paracoccidioidomycosis.</title>
        <authorList>
            <person name="Desjardins C.A."/>
            <person name="Champion M.D."/>
            <person name="Holder J.W."/>
            <person name="Muszewska A."/>
            <person name="Goldberg J."/>
            <person name="Bailao A.M."/>
            <person name="Brigido M.M."/>
            <person name="Ferreira M.E."/>
            <person name="Garcia A.M."/>
            <person name="Grynberg M."/>
            <person name="Gujja S."/>
            <person name="Heiman D.I."/>
            <person name="Henn M.R."/>
            <person name="Kodira C.D."/>
            <person name="Leon-Narvaez H."/>
            <person name="Longo L.V."/>
            <person name="Ma L.J."/>
            <person name="Malavazi I."/>
            <person name="Matsuo A.L."/>
            <person name="Morais F.V."/>
            <person name="Pereira M."/>
            <person name="Rodriguez-Brito S."/>
            <person name="Sakthikumar S."/>
            <person name="Salem-Izacc S.M."/>
            <person name="Sykes S.M."/>
            <person name="Teixeira M.M."/>
            <person name="Vallejo M.C."/>
            <person name="Walter M.E."/>
            <person name="Yandava C."/>
            <person name="Young S."/>
            <person name="Zeng Q."/>
            <person name="Zucker J."/>
            <person name="Felipe M.S."/>
            <person name="Goldman G.H."/>
            <person name="Haas B.J."/>
            <person name="McEwen J.G."/>
            <person name="Nino-Vega G."/>
            <person name="Puccia R."/>
            <person name="San-Blas G."/>
            <person name="Soares C.M."/>
            <person name="Birren B.W."/>
            <person name="Cuomo C.A."/>
        </authorList>
    </citation>
    <scope>NUCLEOTIDE SEQUENCE [LARGE SCALE GENOMIC DNA]</scope>
    <source>
        <strain evidence="2">ATCC MYA-826 / Pb01</strain>
    </source>
</reference>
<dbReference type="AlphaFoldDB" id="C1GTF4"/>